<reference evidence="8 9" key="1">
    <citation type="submission" date="2016-06" db="EMBL/GenBank/DDBJ databases">
        <title>Comparative genomics of the ectomycorrhizal sister species Rhizopogon vinicolor and Rhizopogon vesiculosus (Basidiomycota: Boletales) reveals a divergence of the mating type B locus.</title>
        <authorList>
            <consortium name="DOE Joint Genome Institute"/>
            <person name="Mujic A.B."/>
            <person name="Kuo A."/>
            <person name="Tritt A."/>
            <person name="Lipzen A."/>
            <person name="Chen C."/>
            <person name="Johnson J."/>
            <person name="Sharma A."/>
            <person name="Barry K."/>
            <person name="Grigoriev I.V."/>
            <person name="Spatafora J.W."/>
        </authorList>
    </citation>
    <scope>NUCLEOTIDE SEQUENCE [LARGE SCALE GENOMIC DNA]</scope>
    <source>
        <strain evidence="8 9">AM-OR11-026</strain>
    </source>
</reference>
<evidence type="ECO:0000256" key="2">
    <source>
        <dbReference type="ARBA" id="ARBA00022083"/>
    </source>
</evidence>
<dbReference type="CDD" id="cd07032">
    <property type="entry name" value="RNAP_I_II_AC40"/>
    <property type="match status" value="1"/>
</dbReference>
<dbReference type="InterPro" id="IPR011263">
    <property type="entry name" value="DNA-dir_RNA_pol_RpoA/D/Rpb3"/>
</dbReference>
<dbReference type="GO" id="GO:0005736">
    <property type="term" value="C:RNA polymerase I complex"/>
    <property type="evidence" value="ECO:0007669"/>
    <property type="project" value="TreeGrafter"/>
</dbReference>
<comment type="subcellular location">
    <subcellularLocation>
        <location evidence="1">Nucleus</location>
    </subcellularLocation>
</comment>
<dbReference type="InterPro" id="IPR033901">
    <property type="entry name" value="RNAPI/III_AC40"/>
</dbReference>
<dbReference type="OrthoDB" id="270173at2759"/>
<dbReference type="GO" id="GO:0003899">
    <property type="term" value="F:DNA-directed RNA polymerase activity"/>
    <property type="evidence" value="ECO:0007669"/>
    <property type="project" value="InterPro"/>
</dbReference>
<dbReference type="FunFam" id="2.170.120.12:FF:000003">
    <property type="entry name" value="Dna-directed rna polymerases i and iii subunit"/>
    <property type="match status" value="1"/>
</dbReference>
<dbReference type="STRING" id="1314800.A0A1B7MJR0"/>
<proteinExistence type="inferred from homology"/>
<evidence type="ECO:0000313" key="8">
    <source>
        <dbReference type="EMBL" id="OAX32840.1"/>
    </source>
</evidence>
<name>A0A1B7MJR0_9AGAM</name>
<evidence type="ECO:0000256" key="1">
    <source>
        <dbReference type="ARBA" id="ARBA00004123"/>
    </source>
</evidence>
<dbReference type="InterPro" id="IPR036603">
    <property type="entry name" value="RBP11-like"/>
</dbReference>
<dbReference type="Proteomes" id="UP000092154">
    <property type="component" value="Unassembled WGS sequence"/>
</dbReference>
<keyword evidence="9" id="KW-1185">Reference proteome</keyword>
<dbReference type="InterPro" id="IPR022842">
    <property type="entry name" value="RNAP_Rpo3/Rpb3/RPAC1"/>
</dbReference>
<dbReference type="EMBL" id="KV448900">
    <property type="protein sequence ID" value="OAX32840.1"/>
    <property type="molecule type" value="Genomic_DNA"/>
</dbReference>
<dbReference type="GO" id="GO:0055029">
    <property type="term" value="C:nuclear DNA-directed RNA polymerase complex"/>
    <property type="evidence" value="ECO:0007669"/>
    <property type="project" value="UniProtKB-ARBA"/>
</dbReference>
<dbReference type="Gene3D" id="2.170.120.12">
    <property type="entry name" value="DNA-directed RNA polymerase, insert domain"/>
    <property type="match status" value="1"/>
</dbReference>
<dbReference type="PANTHER" id="PTHR11800">
    <property type="entry name" value="DNA-DIRECTED RNA POLYMERASE"/>
    <property type="match status" value="1"/>
</dbReference>
<gene>
    <name evidence="8" type="ORF">K503DRAFT_869923</name>
</gene>
<dbReference type="InParanoid" id="A0A1B7MJR0"/>
<dbReference type="SUPFAM" id="SSF55257">
    <property type="entry name" value="RBP11-like subunits of RNA polymerase"/>
    <property type="match status" value="1"/>
</dbReference>
<dbReference type="Pfam" id="PF01193">
    <property type="entry name" value="RNA_pol_L"/>
    <property type="match status" value="1"/>
</dbReference>
<dbReference type="Pfam" id="PF01000">
    <property type="entry name" value="RNA_pol_A_bac"/>
    <property type="match status" value="1"/>
</dbReference>
<dbReference type="HAMAP" id="MF_00320">
    <property type="entry name" value="RNApol_arch_Rpo3"/>
    <property type="match status" value="1"/>
</dbReference>
<protein>
    <recommendedName>
        <fullName evidence="2">DNA-directed RNA polymerases I and III subunit RPAC1</fullName>
    </recommendedName>
</protein>
<sequence>MTASTSKFDPRKHVGVHAERVSHVSSTNFPGHHPDEDHSWDLERFAKGLTVKIERLSNRSIEFDLVGVDASIANAYRRIMLAEVPTICVERVYVWDNTSVIVDEVLAQRIGLIPLNVDPALMDMKQSPNDQATDRNTLVFRLQVACQRNKNAPKDTTDPNQLYINSDVLSSHLTWIPQGEQEIVLADNPPAPSNPNIVLGKLRPGQEVDMELHAVKGVGKDHAKFCPVATASYRLLPLVILNPENPVPPHLTEKFQKCFSPGVIRVDPQTKAISVDEEKMRNETMSREVYRHPEFEGCVQLARVRDHFLFNVESEGFYPPQRLLPEATAVMRAKIAHIKRAAETLLNNGDGLGDVEMADV</sequence>
<evidence type="ECO:0000256" key="5">
    <source>
        <dbReference type="ARBA" id="ARBA00023242"/>
    </source>
</evidence>
<dbReference type="InterPro" id="IPR050518">
    <property type="entry name" value="Rpo3/RPB3_RNA_Pol_subunit"/>
</dbReference>
<dbReference type="GO" id="GO:0005666">
    <property type="term" value="C:RNA polymerase III complex"/>
    <property type="evidence" value="ECO:0007669"/>
    <property type="project" value="TreeGrafter"/>
</dbReference>
<dbReference type="AlphaFoldDB" id="A0A1B7MJR0"/>
<evidence type="ECO:0000256" key="4">
    <source>
        <dbReference type="ARBA" id="ARBA00023163"/>
    </source>
</evidence>
<evidence type="ECO:0000256" key="3">
    <source>
        <dbReference type="ARBA" id="ARBA00022478"/>
    </source>
</evidence>
<organism evidence="8 9">
    <name type="scientific">Rhizopogon vinicolor AM-OR11-026</name>
    <dbReference type="NCBI Taxonomy" id="1314800"/>
    <lineage>
        <taxon>Eukaryota</taxon>
        <taxon>Fungi</taxon>
        <taxon>Dikarya</taxon>
        <taxon>Basidiomycota</taxon>
        <taxon>Agaricomycotina</taxon>
        <taxon>Agaricomycetes</taxon>
        <taxon>Agaricomycetidae</taxon>
        <taxon>Boletales</taxon>
        <taxon>Suillineae</taxon>
        <taxon>Rhizopogonaceae</taxon>
        <taxon>Rhizopogon</taxon>
    </lineage>
</organism>
<dbReference type="SMART" id="SM00662">
    <property type="entry name" value="RPOLD"/>
    <property type="match status" value="1"/>
</dbReference>
<keyword evidence="5" id="KW-0539">Nucleus</keyword>
<keyword evidence="4" id="KW-0804">Transcription</keyword>
<dbReference type="InterPro" id="IPR036643">
    <property type="entry name" value="RNApol_insert_sf"/>
</dbReference>
<dbReference type="Gene3D" id="3.30.1360.10">
    <property type="entry name" value="RNA polymerase, RBP11-like subunit"/>
    <property type="match status" value="1"/>
</dbReference>
<dbReference type="SUPFAM" id="SSF56553">
    <property type="entry name" value="Insert subdomain of RNA polymerase alpha subunit"/>
    <property type="match status" value="1"/>
</dbReference>
<evidence type="ECO:0000259" key="7">
    <source>
        <dbReference type="SMART" id="SM00662"/>
    </source>
</evidence>
<dbReference type="GO" id="GO:0006351">
    <property type="term" value="P:DNA-templated transcription"/>
    <property type="evidence" value="ECO:0007669"/>
    <property type="project" value="InterPro"/>
</dbReference>
<accession>A0A1B7MJR0</accession>
<dbReference type="GO" id="GO:0046983">
    <property type="term" value="F:protein dimerization activity"/>
    <property type="evidence" value="ECO:0007669"/>
    <property type="project" value="InterPro"/>
</dbReference>
<dbReference type="FunCoup" id="A0A1B7MJR0">
    <property type="interactions" value="440"/>
</dbReference>
<dbReference type="PANTHER" id="PTHR11800:SF13">
    <property type="entry name" value="DNA-DIRECTED RNA POLYMERASES I AND III SUBUNIT RPAC1"/>
    <property type="match status" value="1"/>
</dbReference>
<evidence type="ECO:0000313" key="9">
    <source>
        <dbReference type="Proteomes" id="UP000092154"/>
    </source>
</evidence>
<dbReference type="InterPro" id="IPR011262">
    <property type="entry name" value="DNA-dir_RNA_pol_insert"/>
</dbReference>
<evidence type="ECO:0000256" key="6">
    <source>
        <dbReference type="ARBA" id="ARBA00025804"/>
    </source>
</evidence>
<feature type="domain" description="DNA-directed RNA polymerase RpoA/D/Rpb3-type" evidence="7">
    <location>
        <begin position="60"/>
        <end position="341"/>
    </location>
</feature>
<keyword evidence="3" id="KW-0240">DNA-directed RNA polymerase</keyword>
<comment type="similarity">
    <text evidence="6">Belongs to the archaeal Rpo3/eukaryotic RPB3 RNA polymerase subunit family.</text>
</comment>